<feature type="domain" description="Integrase catalytic" evidence="1">
    <location>
        <begin position="1"/>
        <end position="124"/>
    </location>
</feature>
<dbReference type="EMBL" id="BGPR01000475">
    <property type="protein sequence ID" value="GBM22142.1"/>
    <property type="molecule type" value="Genomic_DNA"/>
</dbReference>
<dbReference type="SUPFAM" id="SSF53098">
    <property type="entry name" value="Ribonuclease H-like"/>
    <property type="match status" value="1"/>
</dbReference>
<evidence type="ECO:0000313" key="2">
    <source>
        <dbReference type="EMBL" id="GBM22142.1"/>
    </source>
</evidence>
<dbReference type="GO" id="GO:0003676">
    <property type="term" value="F:nucleic acid binding"/>
    <property type="evidence" value="ECO:0007669"/>
    <property type="project" value="InterPro"/>
</dbReference>
<dbReference type="GO" id="GO:0015074">
    <property type="term" value="P:DNA integration"/>
    <property type="evidence" value="ECO:0007669"/>
    <property type="project" value="InterPro"/>
</dbReference>
<name>A0A4Y2DZ22_ARAVE</name>
<proteinExistence type="predicted"/>
<dbReference type="PANTHER" id="PTHR38681:SF1">
    <property type="entry name" value="RETROVIRUS-RELATED POL POLYPROTEIN FROM TRANSPOSON 412-LIKE PROTEIN"/>
    <property type="match status" value="1"/>
</dbReference>
<dbReference type="InterPro" id="IPR036397">
    <property type="entry name" value="RNaseH_sf"/>
</dbReference>
<gene>
    <name evidence="2" type="ORF">AVEN_190805_1</name>
</gene>
<dbReference type="InterPro" id="IPR012337">
    <property type="entry name" value="RNaseH-like_sf"/>
</dbReference>
<accession>A0A4Y2DZ22</accession>
<evidence type="ECO:0000259" key="1">
    <source>
        <dbReference type="PROSITE" id="PS50994"/>
    </source>
</evidence>
<sequence>MVIPTSDMSAETTARELVHGWISRFGAPKTITDDQGRNFASTLFRELTTSLGSHRIHSAAYHPQSNGMIERLHRHLKSSHVALENLKWTEILPLVLLGLRTAIKKEFKCYQLPTCLWNHTPFPI</sequence>
<evidence type="ECO:0000313" key="3">
    <source>
        <dbReference type="Proteomes" id="UP000499080"/>
    </source>
</evidence>
<keyword evidence="3" id="KW-1185">Reference proteome</keyword>
<reference evidence="2 3" key="1">
    <citation type="journal article" date="2019" name="Sci. Rep.">
        <title>Orb-weaving spider Araneus ventricosus genome elucidates the spidroin gene catalogue.</title>
        <authorList>
            <person name="Kono N."/>
            <person name="Nakamura H."/>
            <person name="Ohtoshi R."/>
            <person name="Moran D.A.P."/>
            <person name="Shinohara A."/>
            <person name="Yoshida Y."/>
            <person name="Fujiwara M."/>
            <person name="Mori M."/>
            <person name="Tomita M."/>
            <person name="Arakawa K."/>
        </authorList>
    </citation>
    <scope>NUCLEOTIDE SEQUENCE [LARGE SCALE GENOMIC DNA]</scope>
</reference>
<dbReference type="PROSITE" id="PS50994">
    <property type="entry name" value="INTEGRASE"/>
    <property type="match status" value="1"/>
</dbReference>
<dbReference type="InterPro" id="IPR001584">
    <property type="entry name" value="Integrase_cat-core"/>
</dbReference>
<comment type="caution">
    <text evidence="2">The sequence shown here is derived from an EMBL/GenBank/DDBJ whole genome shotgun (WGS) entry which is preliminary data.</text>
</comment>
<dbReference type="Gene3D" id="3.30.420.10">
    <property type="entry name" value="Ribonuclease H-like superfamily/Ribonuclease H"/>
    <property type="match status" value="1"/>
</dbReference>
<dbReference type="Proteomes" id="UP000499080">
    <property type="component" value="Unassembled WGS sequence"/>
</dbReference>
<dbReference type="PANTHER" id="PTHR38681">
    <property type="entry name" value="RETROVIRUS-RELATED POL POLYPROTEIN FROM TRANSPOSON 412-LIKE PROTEIN-RELATED"/>
    <property type="match status" value="1"/>
</dbReference>
<dbReference type="AlphaFoldDB" id="A0A4Y2DZ22"/>
<dbReference type="OrthoDB" id="775972at2759"/>
<organism evidence="2 3">
    <name type="scientific">Araneus ventricosus</name>
    <name type="common">Orbweaver spider</name>
    <name type="synonym">Epeira ventricosa</name>
    <dbReference type="NCBI Taxonomy" id="182803"/>
    <lineage>
        <taxon>Eukaryota</taxon>
        <taxon>Metazoa</taxon>
        <taxon>Ecdysozoa</taxon>
        <taxon>Arthropoda</taxon>
        <taxon>Chelicerata</taxon>
        <taxon>Arachnida</taxon>
        <taxon>Araneae</taxon>
        <taxon>Araneomorphae</taxon>
        <taxon>Entelegynae</taxon>
        <taxon>Araneoidea</taxon>
        <taxon>Araneidae</taxon>
        <taxon>Araneus</taxon>
    </lineage>
</organism>
<protein>
    <recommendedName>
        <fullName evidence="1">Integrase catalytic domain-containing protein</fullName>
    </recommendedName>
</protein>